<evidence type="ECO:0000256" key="1">
    <source>
        <dbReference type="ARBA" id="ARBA00001971"/>
    </source>
</evidence>
<evidence type="ECO:0000256" key="6">
    <source>
        <dbReference type="ARBA" id="ARBA00023004"/>
    </source>
</evidence>
<dbReference type="AlphaFoldDB" id="A0A7J7KB23"/>
<organism evidence="11 12">
    <name type="scientific">Bugula neritina</name>
    <name type="common">Brown bryozoan</name>
    <name type="synonym">Sertularia neritina</name>
    <dbReference type="NCBI Taxonomy" id="10212"/>
    <lineage>
        <taxon>Eukaryota</taxon>
        <taxon>Metazoa</taxon>
        <taxon>Spiralia</taxon>
        <taxon>Lophotrochozoa</taxon>
        <taxon>Bryozoa</taxon>
        <taxon>Gymnolaemata</taxon>
        <taxon>Cheilostomatida</taxon>
        <taxon>Flustrina</taxon>
        <taxon>Buguloidea</taxon>
        <taxon>Bugulidae</taxon>
        <taxon>Bugula</taxon>
    </lineage>
</organism>
<evidence type="ECO:0000256" key="5">
    <source>
        <dbReference type="ARBA" id="ARBA00023002"/>
    </source>
</evidence>
<evidence type="ECO:0000313" key="12">
    <source>
        <dbReference type="Proteomes" id="UP000593567"/>
    </source>
</evidence>
<comment type="function">
    <text evidence="8">Cytochromes P450 are a group of heme-thiolate monooxygenases. They oxidize a variety of structurally unrelated compounds, including steroids, fatty acids, and xenobiotics.</text>
</comment>
<keyword evidence="3 9" id="KW-0349">Heme</keyword>
<proteinExistence type="inferred from homology"/>
<protein>
    <submittedName>
        <fullName evidence="11">CYP3A4</fullName>
    </submittedName>
</protein>
<dbReference type="GO" id="GO:0020037">
    <property type="term" value="F:heme binding"/>
    <property type="evidence" value="ECO:0007669"/>
    <property type="project" value="InterPro"/>
</dbReference>
<dbReference type="PROSITE" id="PS00086">
    <property type="entry name" value="CYTOCHROME_P450"/>
    <property type="match status" value="1"/>
</dbReference>
<evidence type="ECO:0000256" key="2">
    <source>
        <dbReference type="ARBA" id="ARBA00010617"/>
    </source>
</evidence>
<dbReference type="PRINTS" id="PR00463">
    <property type="entry name" value="EP450I"/>
</dbReference>
<keyword evidence="12" id="KW-1185">Reference proteome</keyword>
<dbReference type="GO" id="GO:0016705">
    <property type="term" value="F:oxidoreductase activity, acting on paired donors, with incorporation or reduction of molecular oxygen"/>
    <property type="evidence" value="ECO:0007669"/>
    <property type="project" value="InterPro"/>
</dbReference>
<evidence type="ECO:0000256" key="9">
    <source>
        <dbReference type="PIRSR" id="PIRSR602401-1"/>
    </source>
</evidence>
<dbReference type="FunFam" id="1.10.630.10:FF:000182">
    <property type="entry name" value="Cytochrome P450 3A4"/>
    <property type="match status" value="1"/>
</dbReference>
<dbReference type="SUPFAM" id="SSF48264">
    <property type="entry name" value="Cytochrome P450"/>
    <property type="match status" value="1"/>
</dbReference>
<dbReference type="InterPro" id="IPR036396">
    <property type="entry name" value="Cyt_P450_sf"/>
</dbReference>
<dbReference type="PRINTS" id="PR00385">
    <property type="entry name" value="P450"/>
</dbReference>
<dbReference type="PANTHER" id="PTHR24302">
    <property type="entry name" value="CYTOCHROME P450 FAMILY 3"/>
    <property type="match status" value="1"/>
</dbReference>
<evidence type="ECO:0000256" key="3">
    <source>
        <dbReference type="ARBA" id="ARBA00022617"/>
    </source>
</evidence>
<dbReference type="InterPro" id="IPR001128">
    <property type="entry name" value="Cyt_P450"/>
</dbReference>
<reference evidence="11" key="1">
    <citation type="submission" date="2020-06" db="EMBL/GenBank/DDBJ databases">
        <title>Draft genome of Bugula neritina, a colonial animal packing powerful symbionts and potential medicines.</title>
        <authorList>
            <person name="Rayko M."/>
        </authorList>
    </citation>
    <scope>NUCLEOTIDE SEQUENCE [LARGE SCALE GENOMIC DNA]</scope>
    <source>
        <strain evidence="11">Kwan_BN1</strain>
    </source>
</reference>
<accession>A0A7J7KB23</accession>
<dbReference type="PANTHER" id="PTHR24302:SF15">
    <property type="entry name" value="FATTY-ACID PEROXYGENASE"/>
    <property type="match status" value="1"/>
</dbReference>
<comment type="cofactor">
    <cofactor evidence="1 9">
        <name>heme</name>
        <dbReference type="ChEBI" id="CHEBI:30413"/>
    </cofactor>
</comment>
<gene>
    <name evidence="11" type="ORF">EB796_006231</name>
</gene>
<comment type="caution">
    <text evidence="11">The sequence shown here is derived from an EMBL/GenBank/DDBJ whole genome shotgun (WGS) entry which is preliminary data.</text>
</comment>
<feature type="binding site" description="axial binding residue" evidence="9">
    <location>
        <position position="288"/>
    </location>
    <ligand>
        <name>heme</name>
        <dbReference type="ChEBI" id="CHEBI:30413"/>
    </ligand>
    <ligandPart>
        <name>Fe</name>
        <dbReference type="ChEBI" id="CHEBI:18248"/>
    </ligandPart>
</feature>
<keyword evidence="5 10" id="KW-0560">Oxidoreductase</keyword>
<evidence type="ECO:0000256" key="7">
    <source>
        <dbReference type="ARBA" id="ARBA00023033"/>
    </source>
</evidence>
<dbReference type="InterPro" id="IPR017972">
    <property type="entry name" value="Cyt_P450_CS"/>
</dbReference>
<dbReference type="OrthoDB" id="6148150at2759"/>
<sequence>MDVIASTVFGLDVDSQSKTDHPFVEHASTLLGASKKPKGFFAICKQICLIIMLFTFPTSLRVVLANFFGLSFTDQESMKYFNNVIDRLVKERKQNPDSENSKDFVSQCSKKVVDLSQVPKEKVFMSSSGFQWTTEGLTREDFVANSTIFFGAGYETTATALQFFFYNMAVHPNIQQKLYDHLCEELGEDDFSYEQLQRLDYLEWCICESMRMFPPVVRIERLANADTVVNGITIPKGMGVQGLVYVIHHDPDYWPQPEKFDPERFSPENKTEIQQYAWLPFGAGGRSCIANRLAMLEMKIAVAKAMLSLQFERVAATKDPAEIKQKPAAAFFLPKDPILISAVSRSSF</sequence>
<comment type="similarity">
    <text evidence="2 10">Belongs to the cytochrome P450 family.</text>
</comment>
<dbReference type="Proteomes" id="UP000593567">
    <property type="component" value="Unassembled WGS sequence"/>
</dbReference>
<dbReference type="InterPro" id="IPR002401">
    <property type="entry name" value="Cyt_P450_E_grp-I"/>
</dbReference>
<dbReference type="GO" id="GO:0008395">
    <property type="term" value="F:steroid hydroxylase activity"/>
    <property type="evidence" value="ECO:0007669"/>
    <property type="project" value="TreeGrafter"/>
</dbReference>
<dbReference type="EMBL" id="VXIV02000874">
    <property type="protein sequence ID" value="KAF6035467.1"/>
    <property type="molecule type" value="Genomic_DNA"/>
</dbReference>
<dbReference type="Gene3D" id="1.10.630.10">
    <property type="entry name" value="Cytochrome P450"/>
    <property type="match status" value="1"/>
</dbReference>
<evidence type="ECO:0000256" key="8">
    <source>
        <dbReference type="ARBA" id="ARBA00043906"/>
    </source>
</evidence>
<dbReference type="GO" id="GO:0005506">
    <property type="term" value="F:iron ion binding"/>
    <property type="evidence" value="ECO:0007669"/>
    <property type="project" value="InterPro"/>
</dbReference>
<keyword evidence="7 10" id="KW-0503">Monooxygenase</keyword>
<dbReference type="Pfam" id="PF00067">
    <property type="entry name" value="p450"/>
    <property type="match status" value="1"/>
</dbReference>
<keyword evidence="4 9" id="KW-0479">Metal-binding</keyword>
<keyword evidence="6 9" id="KW-0408">Iron</keyword>
<evidence type="ECO:0000313" key="11">
    <source>
        <dbReference type="EMBL" id="KAF6035467.1"/>
    </source>
</evidence>
<name>A0A7J7KB23_BUGNE</name>
<evidence type="ECO:0000256" key="10">
    <source>
        <dbReference type="RuleBase" id="RU000461"/>
    </source>
</evidence>
<dbReference type="InterPro" id="IPR050705">
    <property type="entry name" value="Cytochrome_P450_3A"/>
</dbReference>
<evidence type="ECO:0000256" key="4">
    <source>
        <dbReference type="ARBA" id="ARBA00022723"/>
    </source>
</evidence>